<sequence length="284" mass="32042">MPASSTTPQLTLFVCSDLHLNLLSPHQLDALTLPAADAYLIAGDTMDGVDPQLCNWVVENTRNQPTFLIPGNHDLHGFTRHGAVTALEKAFSHSRVTVLMDSYAEIAPGLAVYGSDYWTDLKLTHNPEQVSQTLRESWDDFKKIKTESDDGERSITPEDTVAWHRRAKQKLAEFAEGYQGRYILMTHHGAFKEILPLNHRNEHSFNELDAAYTSDGRHFIHSLKNKPLLCVNGHLHIRHQSTENGIRLYANPRLSEGELAQQTLSVTLCDEQQHQRAQHYSTGE</sequence>
<evidence type="ECO:0000313" key="2">
    <source>
        <dbReference type="EMBL" id="TCS35873.1"/>
    </source>
</evidence>
<feature type="domain" description="Calcineurin-like phosphoesterase" evidence="1">
    <location>
        <begin position="11"/>
        <end position="237"/>
    </location>
</feature>
<evidence type="ECO:0000313" key="3">
    <source>
        <dbReference type="Proteomes" id="UP000295793"/>
    </source>
</evidence>
<organism evidence="2 3">
    <name type="scientific">Reinekea marinisedimentorum</name>
    <dbReference type="NCBI Taxonomy" id="230495"/>
    <lineage>
        <taxon>Bacteria</taxon>
        <taxon>Pseudomonadati</taxon>
        <taxon>Pseudomonadota</taxon>
        <taxon>Gammaproteobacteria</taxon>
        <taxon>Oceanospirillales</taxon>
        <taxon>Saccharospirillaceae</taxon>
        <taxon>Reinekea</taxon>
    </lineage>
</organism>
<name>A0A4R3HTR7_9GAMM</name>
<dbReference type="OrthoDB" id="356681at2"/>
<dbReference type="EMBL" id="SLZR01000030">
    <property type="protein sequence ID" value="TCS35873.1"/>
    <property type="molecule type" value="Genomic_DNA"/>
</dbReference>
<dbReference type="AlphaFoldDB" id="A0A4R3HTR7"/>
<proteinExistence type="predicted"/>
<dbReference type="PANTHER" id="PTHR37844:SF2">
    <property type="entry name" value="SER_THR PROTEIN PHOSPHATASE SUPERFAMILY (AFU_ORTHOLOGUE AFUA_1G14840)"/>
    <property type="match status" value="1"/>
</dbReference>
<dbReference type="GO" id="GO:0016787">
    <property type="term" value="F:hydrolase activity"/>
    <property type="evidence" value="ECO:0007669"/>
    <property type="project" value="InterPro"/>
</dbReference>
<dbReference type="SUPFAM" id="SSF56300">
    <property type="entry name" value="Metallo-dependent phosphatases"/>
    <property type="match status" value="1"/>
</dbReference>
<dbReference type="InterPro" id="IPR029052">
    <property type="entry name" value="Metallo-depent_PP-like"/>
</dbReference>
<dbReference type="PANTHER" id="PTHR37844">
    <property type="entry name" value="SER/THR PROTEIN PHOSPHATASE SUPERFAMILY (AFU_ORTHOLOGUE AFUA_1G14840)"/>
    <property type="match status" value="1"/>
</dbReference>
<protein>
    <submittedName>
        <fullName evidence="2">Calcineurin-like phosphoesterase family protein</fullName>
    </submittedName>
</protein>
<evidence type="ECO:0000259" key="1">
    <source>
        <dbReference type="Pfam" id="PF00149"/>
    </source>
</evidence>
<dbReference type="Gene3D" id="3.60.21.10">
    <property type="match status" value="1"/>
</dbReference>
<dbReference type="InterPro" id="IPR004843">
    <property type="entry name" value="Calcineurin-like_PHP"/>
</dbReference>
<dbReference type="Proteomes" id="UP000295793">
    <property type="component" value="Unassembled WGS sequence"/>
</dbReference>
<reference evidence="2 3" key="1">
    <citation type="submission" date="2019-03" db="EMBL/GenBank/DDBJ databases">
        <title>Genomic Encyclopedia of Archaeal and Bacterial Type Strains, Phase II (KMG-II): from individual species to whole genera.</title>
        <authorList>
            <person name="Goeker M."/>
        </authorList>
    </citation>
    <scope>NUCLEOTIDE SEQUENCE [LARGE SCALE GENOMIC DNA]</scope>
    <source>
        <strain evidence="2 3">DSM 15388</strain>
    </source>
</reference>
<comment type="caution">
    <text evidence="2">The sequence shown here is derived from an EMBL/GenBank/DDBJ whole genome shotgun (WGS) entry which is preliminary data.</text>
</comment>
<gene>
    <name evidence="2" type="ORF">BCF53_1308</name>
</gene>
<keyword evidence="3" id="KW-1185">Reference proteome</keyword>
<dbReference type="RefSeq" id="WP_132704149.1">
    <property type="nucleotide sequence ID" value="NZ_SLZR01000030.1"/>
</dbReference>
<dbReference type="Pfam" id="PF00149">
    <property type="entry name" value="Metallophos"/>
    <property type="match status" value="1"/>
</dbReference>
<accession>A0A4R3HTR7</accession>